<comment type="caution">
    <text evidence="1">The sequence shown here is derived from an EMBL/GenBank/DDBJ whole genome shotgun (WGS) entry which is preliminary data.</text>
</comment>
<organism evidence="1 2">
    <name type="scientific">Microcystis novacekii Mn_MB_F_20050700_S1D</name>
    <dbReference type="NCBI Taxonomy" id="2486266"/>
    <lineage>
        <taxon>Bacteria</taxon>
        <taxon>Bacillati</taxon>
        <taxon>Cyanobacteriota</taxon>
        <taxon>Cyanophyceae</taxon>
        <taxon>Oscillatoriophycideae</taxon>
        <taxon>Chroococcales</taxon>
        <taxon>Microcystaceae</taxon>
        <taxon>Microcystis</taxon>
    </lineage>
</organism>
<protein>
    <submittedName>
        <fullName evidence="1">Uncharacterized protein</fullName>
    </submittedName>
</protein>
<dbReference type="AlphaFoldDB" id="A0A552IZD6"/>
<name>A0A552IZD6_9CHRO</name>
<reference evidence="1 2" key="1">
    <citation type="submission" date="2019-01" db="EMBL/GenBank/DDBJ databases">
        <title>Coherence of Microcystis species and biogeography revealed through population genomics.</title>
        <authorList>
            <person name="Perez-Carrascal O.M."/>
            <person name="Terrat Y."/>
            <person name="Giani A."/>
            <person name="Fortin N."/>
            <person name="Tromas N."/>
            <person name="Shapiro B.J."/>
        </authorList>
    </citation>
    <scope>NUCLEOTIDE SEQUENCE [LARGE SCALE GENOMIC DNA]</scope>
    <source>
        <strain evidence="1">Mn_MB_F_20050700_S1D</strain>
    </source>
</reference>
<gene>
    <name evidence="1" type="ORF">EWV54_09565</name>
</gene>
<proteinExistence type="predicted"/>
<accession>A0A552IZD6</accession>
<evidence type="ECO:0000313" key="1">
    <source>
        <dbReference type="EMBL" id="TRU88857.1"/>
    </source>
</evidence>
<dbReference type="EMBL" id="SFAV01000128">
    <property type="protein sequence ID" value="TRU88857.1"/>
    <property type="molecule type" value="Genomic_DNA"/>
</dbReference>
<dbReference type="Proteomes" id="UP000319191">
    <property type="component" value="Unassembled WGS sequence"/>
</dbReference>
<evidence type="ECO:0000313" key="2">
    <source>
        <dbReference type="Proteomes" id="UP000319191"/>
    </source>
</evidence>
<sequence>MPESIGEQSILLPEIVKPGSVYLREYMSKVRSQKSIGAVVGLALGNAPHIEGVLLGSAFGIAL</sequence>